<evidence type="ECO:0000313" key="5">
    <source>
        <dbReference type="Proteomes" id="UP001582793"/>
    </source>
</evidence>
<dbReference type="CDD" id="cd02440">
    <property type="entry name" value="AdoMet_MTases"/>
    <property type="match status" value="1"/>
</dbReference>
<dbReference type="SUPFAM" id="SSF53335">
    <property type="entry name" value="S-adenosyl-L-methionine-dependent methyltransferases"/>
    <property type="match status" value="1"/>
</dbReference>
<reference evidence="4 5" key="1">
    <citation type="submission" date="2024-04" db="EMBL/GenBank/DDBJ databases">
        <title>Polymorphospora sp. isolated from Baiyangdian Lake in Xiong'an New Area.</title>
        <authorList>
            <person name="Zhang X."/>
            <person name="Liu J."/>
        </authorList>
    </citation>
    <scope>NUCLEOTIDE SEQUENCE [LARGE SCALE GENOMIC DNA]</scope>
    <source>
        <strain evidence="4 5">2-325</strain>
    </source>
</reference>
<organism evidence="4 5">
    <name type="scientific">Polymorphospora lycopeni</name>
    <dbReference type="NCBI Taxonomy" id="3140240"/>
    <lineage>
        <taxon>Bacteria</taxon>
        <taxon>Bacillati</taxon>
        <taxon>Actinomycetota</taxon>
        <taxon>Actinomycetes</taxon>
        <taxon>Micromonosporales</taxon>
        <taxon>Micromonosporaceae</taxon>
        <taxon>Polymorphospora</taxon>
    </lineage>
</organism>
<dbReference type="InterPro" id="IPR002935">
    <property type="entry name" value="SAM_O-MeTrfase"/>
</dbReference>
<keyword evidence="2 4" id="KW-0808">Transferase</keyword>
<dbReference type="InterPro" id="IPR029063">
    <property type="entry name" value="SAM-dependent_MTases_sf"/>
</dbReference>
<evidence type="ECO:0000256" key="1">
    <source>
        <dbReference type="ARBA" id="ARBA00022603"/>
    </source>
</evidence>
<dbReference type="EMBL" id="JBCGDC010000005">
    <property type="protein sequence ID" value="MFB6392064.1"/>
    <property type="molecule type" value="Genomic_DNA"/>
</dbReference>
<gene>
    <name evidence="4" type="ORF">AAFH96_02945</name>
</gene>
<name>A0ABV5CJ86_9ACTN</name>
<protein>
    <submittedName>
        <fullName evidence="4">O-methyltransferase</fullName>
        <ecNumber evidence="4">2.1.1.-</ecNumber>
    </submittedName>
</protein>
<dbReference type="GO" id="GO:0008168">
    <property type="term" value="F:methyltransferase activity"/>
    <property type="evidence" value="ECO:0007669"/>
    <property type="project" value="UniProtKB-KW"/>
</dbReference>
<sequence length="217" mass="23711">MTTKPLVLTDELHQYVIAHGSSPDPVARDLIEETLALLPEKAGMQVAPEQAGFLTFLARLTGARQALEVGTFTGMSSLAIARGLAPDGHLTCLDISAEFTSVARRYWARAGVEDRIDLRIGPAAESLRMLPDEPYLDFVFIDADKPGYPVYWAETVPRVRTGGLIVVDNVLRGGRVLDPTAEADRAIATFNEEVLRDDRVDLVMLPVADGLTLARKR</sequence>
<keyword evidence="5" id="KW-1185">Reference proteome</keyword>
<keyword evidence="1 4" id="KW-0489">Methyltransferase</keyword>
<keyword evidence="3" id="KW-0949">S-adenosyl-L-methionine</keyword>
<dbReference type="InterPro" id="IPR050362">
    <property type="entry name" value="Cation-dep_OMT"/>
</dbReference>
<dbReference type="Proteomes" id="UP001582793">
    <property type="component" value="Unassembled WGS sequence"/>
</dbReference>
<dbReference type="RefSeq" id="WP_375732915.1">
    <property type="nucleotide sequence ID" value="NZ_JBCGDC010000005.1"/>
</dbReference>
<dbReference type="Gene3D" id="3.40.50.150">
    <property type="entry name" value="Vaccinia Virus protein VP39"/>
    <property type="match status" value="1"/>
</dbReference>
<comment type="caution">
    <text evidence="4">The sequence shown here is derived from an EMBL/GenBank/DDBJ whole genome shotgun (WGS) entry which is preliminary data.</text>
</comment>
<dbReference type="PANTHER" id="PTHR10509">
    <property type="entry name" value="O-METHYLTRANSFERASE-RELATED"/>
    <property type="match status" value="1"/>
</dbReference>
<dbReference type="Pfam" id="PF01596">
    <property type="entry name" value="Methyltransf_3"/>
    <property type="match status" value="1"/>
</dbReference>
<dbReference type="PANTHER" id="PTHR10509:SF14">
    <property type="entry name" value="CAFFEOYL-COA O-METHYLTRANSFERASE 3-RELATED"/>
    <property type="match status" value="1"/>
</dbReference>
<dbReference type="PROSITE" id="PS51682">
    <property type="entry name" value="SAM_OMT_I"/>
    <property type="match status" value="1"/>
</dbReference>
<evidence type="ECO:0000256" key="2">
    <source>
        <dbReference type="ARBA" id="ARBA00022679"/>
    </source>
</evidence>
<accession>A0ABV5CJ86</accession>
<evidence type="ECO:0000313" key="4">
    <source>
        <dbReference type="EMBL" id="MFB6392064.1"/>
    </source>
</evidence>
<dbReference type="EC" id="2.1.1.-" evidence="4"/>
<dbReference type="GO" id="GO:0032259">
    <property type="term" value="P:methylation"/>
    <property type="evidence" value="ECO:0007669"/>
    <property type="project" value="UniProtKB-KW"/>
</dbReference>
<proteinExistence type="predicted"/>
<evidence type="ECO:0000256" key="3">
    <source>
        <dbReference type="ARBA" id="ARBA00022691"/>
    </source>
</evidence>